<proteinExistence type="predicted"/>
<sequence>MAAYYGQSISRASVGRGSALDLILPSGACGFKDLNGGLHAPQCGCKRFWLREPIALPDQQSERAYCFCGHHACFHDGERQNAVAGEPNAQDARLDTDTRVASQQQARHSTENNHFVAPTWSELVRGSDEARRDGATPTARAHQTTALGISNESQPRSINTRLWDALNGFARQQADDIQAGGGLPGLPSTAPLPSTGVSSVAGDARASPARDLQDRCSRFRPMGPPVTIPHAEVMASVAGPYSATEVATEVATPSVRGTPDFRRSSPRNAAQTTMARQTARAPPSETSQPRRPSARPISAGPSLSIQEMCNTIQNFGQRIAQLESMSFDNMPSYEVRSRFELQDGRLLDLEHWREDQTKAQAGDDTRQKLSFLEERLADLESWREQADIEDERANSPQTSGIKKRSLLPDTGSFETDGSFDLSAAKQTEAVVLATIAANAETGPRIDALECRIVELEKASPPTFERPWSIQIVLLPFGRQLPGVWFSSSESTQQALHHANHIPSQEWSVPHGGTKSSFKSAAASGAWTTESIEAWAKETEEEWLSPKACGPSGTVFQRLASRGLVREVEIQSPDAAHIFTAISSVFGDLLTTEEAVATELSAKFHGLKEKFIPLRKVRKSSRLRFLSQAEMITPTSWSAAFLESSVFMKANGERRLYLTTPLGYLQPPRSGWNWQRIRHLPLYDGDGELQAAEALGKVVDACWCFTPRLDRVSSPQSSYASGDSPWSESVFKDFREMDAEDEVDLGSPVARRPIQHRSVSFPDSASAHVMEVDAAVKRRVTSFDWDPPNHIQLTTESSTKRRRISTSPEWERRGFGITPRYSPPRPSIELHARSSQATSSRGRATTPFAMPTPRSHHDSRGDDNHDAEMDDELPMMYSENGEEVEEEWEGMQDAPTTSPTAAEGRRHQGIADEDVDQDDLDAGETIYEVFDEI</sequence>
<name>A0A6A6EZI0_9PEZI</name>
<evidence type="ECO:0000313" key="2">
    <source>
        <dbReference type="EMBL" id="KAF2206410.1"/>
    </source>
</evidence>
<evidence type="ECO:0000313" key="3">
    <source>
        <dbReference type="Proteomes" id="UP000799539"/>
    </source>
</evidence>
<feature type="region of interest" description="Disordered" evidence="1">
    <location>
        <begin position="249"/>
        <end position="301"/>
    </location>
</feature>
<feature type="region of interest" description="Disordered" evidence="1">
    <location>
        <begin position="124"/>
        <end position="154"/>
    </location>
</feature>
<dbReference type="OrthoDB" id="5427134at2759"/>
<reference evidence="2" key="1">
    <citation type="journal article" date="2020" name="Stud. Mycol.">
        <title>101 Dothideomycetes genomes: a test case for predicting lifestyles and emergence of pathogens.</title>
        <authorList>
            <person name="Haridas S."/>
            <person name="Albert R."/>
            <person name="Binder M."/>
            <person name="Bloem J."/>
            <person name="Labutti K."/>
            <person name="Salamov A."/>
            <person name="Andreopoulos B."/>
            <person name="Baker S."/>
            <person name="Barry K."/>
            <person name="Bills G."/>
            <person name="Bluhm B."/>
            <person name="Cannon C."/>
            <person name="Castanera R."/>
            <person name="Culley D."/>
            <person name="Daum C."/>
            <person name="Ezra D."/>
            <person name="Gonzalez J."/>
            <person name="Henrissat B."/>
            <person name="Kuo A."/>
            <person name="Liang C."/>
            <person name="Lipzen A."/>
            <person name="Lutzoni F."/>
            <person name="Magnuson J."/>
            <person name="Mondo S."/>
            <person name="Nolan M."/>
            <person name="Ohm R."/>
            <person name="Pangilinan J."/>
            <person name="Park H.-J."/>
            <person name="Ramirez L."/>
            <person name="Alfaro M."/>
            <person name="Sun H."/>
            <person name="Tritt A."/>
            <person name="Yoshinaga Y."/>
            <person name="Zwiers L.-H."/>
            <person name="Turgeon B."/>
            <person name="Goodwin S."/>
            <person name="Spatafora J."/>
            <person name="Crous P."/>
            <person name="Grigoriev I."/>
        </authorList>
    </citation>
    <scope>NUCLEOTIDE SEQUENCE</scope>
    <source>
        <strain evidence="2">SCOH1-5</strain>
    </source>
</reference>
<feature type="compositionally biased region" description="Low complexity" evidence="1">
    <location>
        <begin position="269"/>
        <end position="281"/>
    </location>
</feature>
<feature type="compositionally biased region" description="Polar residues" evidence="1">
    <location>
        <begin position="141"/>
        <end position="154"/>
    </location>
</feature>
<keyword evidence="3" id="KW-1185">Reference proteome</keyword>
<feature type="compositionally biased region" description="Basic and acidic residues" evidence="1">
    <location>
        <begin position="125"/>
        <end position="134"/>
    </location>
</feature>
<dbReference type="EMBL" id="ML992722">
    <property type="protein sequence ID" value="KAF2206410.1"/>
    <property type="molecule type" value="Genomic_DNA"/>
</dbReference>
<dbReference type="Proteomes" id="UP000799539">
    <property type="component" value="Unassembled WGS sequence"/>
</dbReference>
<feature type="region of interest" description="Disordered" evidence="1">
    <location>
        <begin position="176"/>
        <end position="218"/>
    </location>
</feature>
<accession>A0A6A6EZI0</accession>
<feature type="region of interest" description="Disordered" evidence="1">
    <location>
        <begin position="790"/>
        <end position="919"/>
    </location>
</feature>
<feature type="compositionally biased region" description="Acidic residues" evidence="1">
    <location>
        <begin position="910"/>
        <end position="919"/>
    </location>
</feature>
<gene>
    <name evidence="2" type="ORF">CERZMDRAFT_89342</name>
</gene>
<feature type="compositionally biased region" description="Acidic residues" evidence="1">
    <location>
        <begin position="879"/>
        <end position="889"/>
    </location>
</feature>
<feature type="compositionally biased region" description="Basic and acidic residues" evidence="1">
    <location>
        <begin position="854"/>
        <end position="866"/>
    </location>
</feature>
<organism evidence="2 3">
    <name type="scientific">Cercospora zeae-maydis SCOH1-5</name>
    <dbReference type="NCBI Taxonomy" id="717836"/>
    <lineage>
        <taxon>Eukaryota</taxon>
        <taxon>Fungi</taxon>
        <taxon>Dikarya</taxon>
        <taxon>Ascomycota</taxon>
        <taxon>Pezizomycotina</taxon>
        <taxon>Dothideomycetes</taxon>
        <taxon>Dothideomycetidae</taxon>
        <taxon>Mycosphaerellales</taxon>
        <taxon>Mycosphaerellaceae</taxon>
        <taxon>Cercospora</taxon>
    </lineage>
</organism>
<evidence type="ECO:0000256" key="1">
    <source>
        <dbReference type="SAM" id="MobiDB-lite"/>
    </source>
</evidence>
<feature type="compositionally biased region" description="Polar residues" evidence="1">
    <location>
        <begin position="832"/>
        <end position="842"/>
    </location>
</feature>
<dbReference type="AlphaFoldDB" id="A0A6A6EZI0"/>
<feature type="region of interest" description="Disordered" evidence="1">
    <location>
        <begin position="386"/>
        <end position="407"/>
    </location>
</feature>
<protein>
    <submittedName>
        <fullName evidence="2">Uncharacterized protein</fullName>
    </submittedName>
</protein>